<gene>
    <name evidence="1" type="ORF">XENTR_v90027886mg</name>
</gene>
<reference evidence="1" key="1">
    <citation type="submission" date="2009-11" db="EMBL/GenBank/DDBJ databases">
        <authorList>
            <consortium name="US DOE Joint Genome Institute (JGI-PGF)"/>
            <person name="Ottilar R."/>
            <person name="Schmutz J."/>
            <person name="Salamov A."/>
            <person name="Cheng J.F."/>
            <person name="Lucas S."/>
            <person name="Pitluck S."/>
            <person name="Gundlach H."/>
            <person name="Guo Y."/>
            <person name="Haberer G."/>
            <person name="Nasrallah J."/>
            <person name="Mayer K.F.X."/>
            <person name="van de Peer Y."/>
            <person name="Weigel D."/>
            <person name="Grigoriev I.V."/>
        </authorList>
    </citation>
    <scope>NUCLEOTIDE SEQUENCE</scope>
    <source>
        <strain evidence="1">Nigerian</strain>
    </source>
</reference>
<evidence type="ECO:0000313" key="1">
    <source>
        <dbReference type="EMBL" id="OCA16778.1"/>
    </source>
</evidence>
<organism evidence="1">
    <name type="scientific">Xenopus tropicalis</name>
    <name type="common">Western clawed frog</name>
    <name type="synonym">Silurana tropicalis</name>
    <dbReference type="NCBI Taxonomy" id="8364"/>
    <lineage>
        <taxon>Eukaryota</taxon>
        <taxon>Metazoa</taxon>
        <taxon>Chordata</taxon>
        <taxon>Craniata</taxon>
        <taxon>Vertebrata</taxon>
        <taxon>Euteleostomi</taxon>
        <taxon>Amphibia</taxon>
        <taxon>Batrachia</taxon>
        <taxon>Anura</taxon>
        <taxon>Pipoidea</taxon>
        <taxon>Pipidae</taxon>
        <taxon>Xenopodinae</taxon>
        <taxon>Xenopus</taxon>
        <taxon>Silurana</taxon>
    </lineage>
</organism>
<accession>A0A1B8Y1H1</accession>
<name>A0A1B8Y1H1_XENTR</name>
<dbReference type="EMBL" id="KV460562">
    <property type="protein sequence ID" value="OCA16778.1"/>
    <property type="molecule type" value="Genomic_DNA"/>
</dbReference>
<reference evidence="1" key="2">
    <citation type="journal article" date="2010" name="Science">
        <title>The genome of the Western clawed frog Xenopus tropicalis.</title>
        <authorList>
            <person name="Hellsten U."/>
            <person name="Harland R.M."/>
            <person name="Gilchrist M.J."/>
            <person name="Hendrix D."/>
            <person name="Jurka J."/>
            <person name="Kapitonov V."/>
            <person name="Ovcharenko I."/>
            <person name="Putnam N.H."/>
            <person name="Shu S."/>
            <person name="Taher L."/>
            <person name="Blitz I.L."/>
            <person name="Blumberg B."/>
            <person name="Dichmann D.S."/>
            <person name="Dubchak I."/>
            <person name="Amaya E."/>
            <person name="Detter J.C."/>
            <person name="Fletcher R."/>
            <person name="Gerhard D.S."/>
            <person name="Goodstein D."/>
            <person name="Graves T."/>
            <person name="Grigoriev I.V."/>
            <person name="Grimwood J."/>
            <person name="Kawashima T."/>
            <person name="Lindquist E."/>
            <person name="Lucas S.M."/>
            <person name="Mead P.E."/>
            <person name="Mitros T."/>
            <person name="Ogino H."/>
            <person name="Ohta Y."/>
            <person name="Poliakov A.V."/>
            <person name="Pollet N."/>
            <person name="Robert J."/>
            <person name="Salamov A."/>
            <person name="Sater A.K."/>
            <person name="Schmutz J."/>
            <person name="Terry A."/>
            <person name="Vize P.D."/>
            <person name="Warren W.C."/>
            <person name="Wells D."/>
            <person name="Wills A."/>
            <person name="Wilson R.K."/>
            <person name="Zimmerman L.B."/>
            <person name="Zorn A.M."/>
            <person name="Grainger R."/>
            <person name="Grammer T."/>
            <person name="Khokha M.K."/>
            <person name="Richardson P.M."/>
            <person name="Rokhsar D.S."/>
        </authorList>
    </citation>
    <scope>NUCLEOTIDE SEQUENCE [LARGE SCALE GENOMIC DNA]</scope>
    <source>
        <strain evidence="1">Nigerian</strain>
    </source>
</reference>
<proteinExistence type="predicted"/>
<sequence length="145" mass="17106">MDNHRVCRSLRDGQPPSLQIPQAWTTTEFADPSGMDNHRDCRSLMRWFKVMDNHRNCRSLKLMDNHRSRSSLKKIDNHRDCRSLKEMDNYRSRKSLKEMDSHRDCCRSLKEMDKQVEDLSKRLATTEIADPSWDGIVQSDGQPEK</sequence>
<reference evidence="1" key="3">
    <citation type="submission" date="2016-05" db="EMBL/GenBank/DDBJ databases">
        <title>WGS assembly of Xenopus tropicalis.</title>
        <authorList>
            <person name="Sessions A."/>
            <person name="Jenkins J."/>
            <person name="Mitros T."/>
            <person name="Lyons J.T."/>
            <person name="Dichmann D.S."/>
            <person name="Robert J."/>
            <person name="Harland R.M."/>
            <person name="Rokhsar D.S."/>
        </authorList>
    </citation>
    <scope>NUCLEOTIDE SEQUENCE</scope>
    <source>
        <strain evidence="1">Nigerian</strain>
    </source>
</reference>
<protein>
    <submittedName>
        <fullName evidence="1">Uncharacterized protein</fullName>
    </submittedName>
</protein>
<dbReference type="AlphaFoldDB" id="A0A1B8Y1H1"/>